<sequence>MEAGASVDWDTVFSSDTEDEAAGRAKAEKKMGIATQNKQNGNALMQAGKLSEAEVLYRKALSAIWAPYRQRKDAAAVALGVAVDLNLALCYLKLERWDAARRSASRALEVEPENPKGLYRRGLASARLDLLDAAHDDLSKAWQHSPSPDVQQELQSVRERRGSKAVPRGFLKEAKEPKEELEEEPKKDESQEGPQEALEDESDWAVTEQVEDALSEAGKLLLAISERRIACRSQTEVKALLRQLDSLSELLPQARTAIAAAITIPAPETLEPKECCELFERMAEGLWSFRPFFALQERQPGEFRNLRVCRQLGTNPKSKNAWPRSFDVELIRWGEAKAATPGDFAEALFPPSGKPPNKAAARWQSEVFFRVFQKDAGNYVAGAVWLLLREALQRGIQLQVKGRAILEVGLCQGMFFEAPEKHGPAAEREDQAPQDSLAICSGADRRLILVPTFTTVGVPHKWLLLKSEDQVMAADLCSGALGLLDSGSGLSPVRVWDSQSDPRYVVRCSAWGEDARLLARPPKVGGSSGAAQMRLAVGSLLAASGLGWDARLGDELAESLMQEPSTMQLYEDDTLETARRLHNAITLLGLSTPLPSSFLEAASDEDIAAVHAEAVGQMAQRKLRSLGFEKLAEGISPTFMCLFAALLPATGNAKEREHVAPNLPEYRRGQDVRTLQTKSTWRMKDGQEDKRSLLAKLRDPNSKPRDLATTVAALQQRRLLTEAREYTTAINVLGKLGLWRECLGLLVDMQRNGLTPNVITYNAVLKSLARNRRWQEAIQLIGEIWESGLSPDVISYTTAISACADSGRWKEALQLLAEMERAGIKADVRIFNAAINACAQAGEAVRALLLFQGMPERGLVPDTITYNALINACARGGAWEDALQSLTKMKEQGLTPQTRTYNSAINACDKAFRGYETLLLLDDMHDHEARPNAVTYNTAMSACLKGGMQEEARALLEVVLFVLWIAAKPGLSCDASELLDGSTPQLREVEAGAMSSRPGVEARVDLPDDPEEARVKYIKLRQLVRETFESFLRSLNSQSLRWLEQQFEDHGEKLNSGEFLRIFSRVCPRLESATFPKYEERKLAVHLSVLKLFEGMDVDESGETSWMEFVEFISAVAEELRLKAQELSGQIFEFHTASLVLPNYKPTITKCHFDKVYFWPNHPMESAIVFEEGQASFFLHRQQTMLRRRRVDGHQSDLLAAAFLYTDREDANVNLVVTSGNDKTLCFWDANAFNLVKRWSLKDVVGELCWCGDINALYAADHFSERFWGWLIRDELEVKTTGTGGMKPDKSLEFKNGHSKAIQAMKWLEPLQCLATASLDTTVQIFDTVQQTRAHVLQGHTKGL</sequence>
<dbReference type="Pfam" id="PF13812">
    <property type="entry name" value="PPR_3"/>
    <property type="match status" value="1"/>
</dbReference>
<dbReference type="SMART" id="SM00320">
    <property type="entry name" value="WD40"/>
    <property type="match status" value="2"/>
</dbReference>
<evidence type="ECO:0000256" key="1">
    <source>
        <dbReference type="ARBA" id="ARBA00022737"/>
    </source>
</evidence>
<dbReference type="InterPro" id="IPR015943">
    <property type="entry name" value="WD40/YVTN_repeat-like_dom_sf"/>
</dbReference>
<dbReference type="InterPro" id="IPR011990">
    <property type="entry name" value="TPR-like_helical_dom_sf"/>
</dbReference>
<dbReference type="PROSITE" id="PS51375">
    <property type="entry name" value="PPR"/>
    <property type="match status" value="5"/>
</dbReference>
<feature type="region of interest" description="Disordered" evidence="4">
    <location>
        <begin position="140"/>
        <end position="204"/>
    </location>
</feature>
<evidence type="ECO:0000256" key="3">
    <source>
        <dbReference type="PROSITE-ProRule" id="PRU00708"/>
    </source>
</evidence>
<feature type="repeat" description="PPR" evidence="3">
    <location>
        <begin position="862"/>
        <end position="896"/>
    </location>
</feature>
<dbReference type="PROSITE" id="PS50005">
    <property type="entry name" value="TPR"/>
    <property type="match status" value="1"/>
</dbReference>
<feature type="compositionally biased region" description="Polar residues" evidence="4">
    <location>
        <begin position="142"/>
        <end position="155"/>
    </location>
</feature>
<dbReference type="InterPro" id="IPR019734">
    <property type="entry name" value="TPR_rpt"/>
</dbReference>
<keyword evidence="2" id="KW-0802">TPR repeat</keyword>
<name>A0A1Q9CUM8_SYMMI</name>
<dbReference type="SMART" id="SM00028">
    <property type="entry name" value="TPR"/>
    <property type="match status" value="3"/>
</dbReference>
<protein>
    <submittedName>
        <fullName evidence="5">Pentatricopeptide repeat-containing protein</fullName>
    </submittedName>
</protein>
<feature type="repeat" description="PPR" evidence="3">
    <location>
        <begin position="757"/>
        <end position="791"/>
    </location>
</feature>
<dbReference type="Pfam" id="PF13041">
    <property type="entry name" value="PPR_2"/>
    <property type="match status" value="1"/>
</dbReference>
<feature type="repeat" description="PPR" evidence="3">
    <location>
        <begin position="722"/>
        <end position="756"/>
    </location>
</feature>
<reference evidence="5 6" key="1">
    <citation type="submission" date="2016-02" db="EMBL/GenBank/DDBJ databases">
        <title>Genome analysis of coral dinoflagellate symbionts highlights evolutionary adaptations to a symbiotic lifestyle.</title>
        <authorList>
            <person name="Aranda M."/>
            <person name="Li Y."/>
            <person name="Liew Y.J."/>
            <person name="Baumgarten S."/>
            <person name="Simakov O."/>
            <person name="Wilson M."/>
            <person name="Piel J."/>
            <person name="Ashoor H."/>
            <person name="Bougouffa S."/>
            <person name="Bajic V.B."/>
            <person name="Ryu T."/>
            <person name="Ravasi T."/>
            <person name="Bayer T."/>
            <person name="Micklem G."/>
            <person name="Kim H."/>
            <person name="Bhak J."/>
            <person name="Lajeunesse T.C."/>
            <person name="Voolstra C.R."/>
        </authorList>
    </citation>
    <scope>NUCLEOTIDE SEQUENCE [LARGE SCALE GENOMIC DNA]</scope>
    <source>
        <strain evidence="5 6">CCMP2467</strain>
    </source>
</reference>
<feature type="compositionally biased region" description="Basic and acidic residues" evidence="4">
    <location>
        <begin position="170"/>
        <end position="190"/>
    </location>
</feature>
<feature type="repeat" description="PPR" evidence="3">
    <location>
        <begin position="792"/>
        <end position="826"/>
    </location>
</feature>
<accession>A0A1Q9CUM8</accession>
<dbReference type="Gene3D" id="2.130.10.10">
    <property type="entry name" value="YVTN repeat-like/Quinoprotein amine dehydrogenase"/>
    <property type="match status" value="1"/>
</dbReference>
<keyword evidence="1" id="KW-0677">Repeat</keyword>
<dbReference type="PANTHER" id="PTHR47447:SF17">
    <property type="entry name" value="OS12G0638900 PROTEIN"/>
    <property type="match status" value="1"/>
</dbReference>
<dbReference type="InterPro" id="IPR002885">
    <property type="entry name" value="PPR_rpt"/>
</dbReference>
<dbReference type="Pfam" id="PF01535">
    <property type="entry name" value="PPR"/>
    <property type="match status" value="2"/>
</dbReference>
<keyword evidence="6" id="KW-1185">Reference proteome</keyword>
<dbReference type="InterPro" id="IPR001680">
    <property type="entry name" value="WD40_rpt"/>
</dbReference>
<evidence type="ECO:0000256" key="4">
    <source>
        <dbReference type="SAM" id="MobiDB-lite"/>
    </source>
</evidence>
<dbReference type="SUPFAM" id="SSF50978">
    <property type="entry name" value="WD40 repeat-like"/>
    <property type="match status" value="1"/>
</dbReference>
<evidence type="ECO:0000313" key="5">
    <source>
        <dbReference type="EMBL" id="OLP86607.1"/>
    </source>
</evidence>
<dbReference type="Proteomes" id="UP000186817">
    <property type="component" value="Unassembled WGS sequence"/>
</dbReference>
<feature type="repeat" description="PPR" evidence="3">
    <location>
        <begin position="827"/>
        <end position="861"/>
    </location>
</feature>
<evidence type="ECO:0000256" key="2">
    <source>
        <dbReference type="PROSITE-ProRule" id="PRU00339"/>
    </source>
</evidence>
<dbReference type="PANTHER" id="PTHR47447">
    <property type="entry name" value="OS03G0856100 PROTEIN"/>
    <property type="match status" value="1"/>
</dbReference>
<proteinExistence type="predicted"/>
<organism evidence="5 6">
    <name type="scientific">Symbiodinium microadriaticum</name>
    <name type="common">Dinoflagellate</name>
    <name type="synonym">Zooxanthella microadriatica</name>
    <dbReference type="NCBI Taxonomy" id="2951"/>
    <lineage>
        <taxon>Eukaryota</taxon>
        <taxon>Sar</taxon>
        <taxon>Alveolata</taxon>
        <taxon>Dinophyceae</taxon>
        <taxon>Suessiales</taxon>
        <taxon>Symbiodiniaceae</taxon>
        <taxon>Symbiodinium</taxon>
    </lineage>
</organism>
<dbReference type="Pfam" id="PF00400">
    <property type="entry name" value="WD40"/>
    <property type="match status" value="1"/>
</dbReference>
<dbReference type="InterPro" id="IPR036322">
    <property type="entry name" value="WD40_repeat_dom_sf"/>
</dbReference>
<dbReference type="EMBL" id="LSRX01000908">
    <property type="protein sequence ID" value="OLP86607.1"/>
    <property type="molecule type" value="Genomic_DNA"/>
</dbReference>
<evidence type="ECO:0000313" key="6">
    <source>
        <dbReference type="Proteomes" id="UP000186817"/>
    </source>
</evidence>
<comment type="caution">
    <text evidence="5">The sequence shown here is derived from an EMBL/GenBank/DDBJ whole genome shotgun (WGS) entry which is preliminary data.</text>
</comment>
<dbReference type="SUPFAM" id="SSF48452">
    <property type="entry name" value="TPR-like"/>
    <property type="match status" value="1"/>
</dbReference>
<dbReference type="NCBIfam" id="TIGR00756">
    <property type="entry name" value="PPR"/>
    <property type="match status" value="5"/>
</dbReference>
<dbReference type="OrthoDB" id="185373at2759"/>
<dbReference type="Gene3D" id="1.25.40.10">
    <property type="entry name" value="Tetratricopeptide repeat domain"/>
    <property type="match status" value="3"/>
</dbReference>
<gene>
    <name evidence="5" type="ORF">AK812_SmicGene32260</name>
</gene>
<feature type="repeat" description="TPR" evidence="2">
    <location>
        <begin position="81"/>
        <end position="114"/>
    </location>
</feature>